<gene>
    <name evidence="1" type="ORF">M5K25_008906</name>
</gene>
<accession>A0ABD0V9L7</accession>
<evidence type="ECO:0000313" key="1">
    <source>
        <dbReference type="EMBL" id="KAL0921797.1"/>
    </source>
</evidence>
<reference evidence="1 2" key="1">
    <citation type="journal article" date="2024" name="Plant Biotechnol. J.">
        <title>Dendrobium thyrsiflorum genome and its molecular insights into genes involved in important horticultural traits.</title>
        <authorList>
            <person name="Chen B."/>
            <person name="Wang J.Y."/>
            <person name="Zheng P.J."/>
            <person name="Li K.L."/>
            <person name="Liang Y.M."/>
            <person name="Chen X.F."/>
            <person name="Zhang C."/>
            <person name="Zhao X."/>
            <person name="He X."/>
            <person name="Zhang G.Q."/>
            <person name="Liu Z.J."/>
            <person name="Xu Q."/>
        </authorList>
    </citation>
    <scope>NUCLEOTIDE SEQUENCE [LARGE SCALE GENOMIC DNA]</scope>
    <source>
        <strain evidence="1">GZMU011</strain>
    </source>
</reference>
<keyword evidence="2" id="KW-1185">Reference proteome</keyword>
<dbReference type="EMBL" id="JANQDX010000007">
    <property type="protein sequence ID" value="KAL0921797.1"/>
    <property type="molecule type" value="Genomic_DNA"/>
</dbReference>
<dbReference type="Proteomes" id="UP001552299">
    <property type="component" value="Unassembled WGS sequence"/>
</dbReference>
<evidence type="ECO:0000313" key="2">
    <source>
        <dbReference type="Proteomes" id="UP001552299"/>
    </source>
</evidence>
<proteinExistence type="predicted"/>
<dbReference type="AlphaFoldDB" id="A0ABD0V9L7"/>
<organism evidence="1 2">
    <name type="scientific">Dendrobium thyrsiflorum</name>
    <name type="common">Pinecone-like raceme dendrobium</name>
    <name type="synonym">Orchid</name>
    <dbReference type="NCBI Taxonomy" id="117978"/>
    <lineage>
        <taxon>Eukaryota</taxon>
        <taxon>Viridiplantae</taxon>
        <taxon>Streptophyta</taxon>
        <taxon>Embryophyta</taxon>
        <taxon>Tracheophyta</taxon>
        <taxon>Spermatophyta</taxon>
        <taxon>Magnoliopsida</taxon>
        <taxon>Liliopsida</taxon>
        <taxon>Asparagales</taxon>
        <taxon>Orchidaceae</taxon>
        <taxon>Epidendroideae</taxon>
        <taxon>Malaxideae</taxon>
        <taxon>Dendrobiinae</taxon>
        <taxon>Dendrobium</taxon>
    </lineage>
</organism>
<sequence>MYRSRPDVLLKARRSVQGQTFCSRPDILLKANHSAQGPIFCSRPDVLLKARRSPQGLTFCLTPDILPVYHPTPECHRTTAKLPHDAGVLLDYRLTPELPSDVGSNFRLQPNG</sequence>
<comment type="caution">
    <text evidence="1">The sequence shown here is derived from an EMBL/GenBank/DDBJ whole genome shotgun (WGS) entry which is preliminary data.</text>
</comment>
<name>A0ABD0V9L7_DENTH</name>
<protein>
    <submittedName>
        <fullName evidence="1">Uncharacterized protein</fullName>
    </submittedName>
</protein>